<sequence length="182" mass="20480">MSVIAIHAAIVGVTVVVAYVLHMRTMRMKACFNLFRVRDRFVLLVAKDILPEDSRVFVHYYGRINKLLCDAPKVGIDDMLATIFRHVPNGEFDQALERARSQSQKMLADPLMQNDEVRAAVADYYRAIRAMLLSHSSILKVIYLLSHRFATSLHSGWIGGEVSRGLKAADYADEEAALFKPA</sequence>
<dbReference type="EMBL" id="CR555306">
    <property type="protein sequence ID" value="CAI06123.1"/>
    <property type="molecule type" value="Genomic_DNA"/>
</dbReference>
<organism evidence="1 2">
    <name type="scientific">Aromatoleum aromaticum (strain DSM 19018 / LMG 30748 / EbN1)</name>
    <name type="common">Azoarcus sp. (strain EbN1)</name>
    <dbReference type="NCBI Taxonomy" id="76114"/>
    <lineage>
        <taxon>Bacteria</taxon>
        <taxon>Pseudomonadati</taxon>
        <taxon>Pseudomonadota</taxon>
        <taxon>Betaproteobacteria</taxon>
        <taxon>Rhodocyclales</taxon>
        <taxon>Rhodocyclaceae</taxon>
        <taxon>Aromatoleum</taxon>
    </lineage>
</organism>
<accession>Q5P986</accession>
<reference evidence="1 2" key="1">
    <citation type="journal article" date="2005" name="Arch. Microbiol.">
        <title>The genome sequence of an anaerobic aromatic-degrading denitrifying bacterium, strain EbN1.</title>
        <authorList>
            <person name="Rabus R."/>
            <person name="Kube M."/>
            <person name="Heider J."/>
            <person name="Beck A."/>
            <person name="Heitmann K."/>
            <person name="Widdel F."/>
            <person name="Reinhardt R."/>
        </authorList>
    </citation>
    <scope>NUCLEOTIDE SEQUENCE [LARGE SCALE GENOMIC DNA]</scope>
    <source>
        <strain evidence="1 2">EbN1</strain>
    </source>
</reference>
<keyword evidence="2" id="KW-1185">Reference proteome</keyword>
<evidence type="ECO:0000313" key="2">
    <source>
        <dbReference type="Proteomes" id="UP000006552"/>
    </source>
</evidence>
<proteinExistence type="predicted"/>
<gene>
    <name evidence="1" type="ORF">ebA5</name>
</gene>
<protein>
    <submittedName>
        <fullName evidence="1">Uncharacterized protein</fullName>
    </submittedName>
</protein>
<dbReference type="AlphaFoldDB" id="Q5P986"/>
<dbReference type="RefSeq" id="WP_011235866.1">
    <property type="nucleotide sequence ID" value="NC_006513.1"/>
</dbReference>
<dbReference type="HOGENOM" id="CLU_1479189_0_0_4"/>
<evidence type="ECO:0000313" key="1">
    <source>
        <dbReference type="EMBL" id="CAI06123.1"/>
    </source>
</evidence>
<dbReference type="KEGG" id="eba:ebA5"/>
<name>Q5P986_AROAE</name>
<dbReference type="Proteomes" id="UP000006552">
    <property type="component" value="Chromosome"/>
</dbReference>